<sequence>MGDGGDGHAYSWGRNGDGQLGDNSRADENTPGRVTDPDPYTNWTAVSAGGQHSGHGSSDTNPRPTPTRVTGQLGNGSSDTNPHPTPARVT</sequence>
<dbReference type="RefSeq" id="WP_201736592.1">
    <property type="nucleotide sequence ID" value="NZ_PDCH01000065.1"/>
</dbReference>
<dbReference type="Proteomes" id="UP000252345">
    <property type="component" value="Unassembled WGS sequence"/>
</dbReference>
<feature type="compositionally biased region" description="Polar residues" evidence="1">
    <location>
        <begin position="59"/>
        <end position="82"/>
    </location>
</feature>
<dbReference type="Pfam" id="PF00415">
    <property type="entry name" value="RCC1"/>
    <property type="match status" value="1"/>
</dbReference>
<feature type="non-terminal residue" evidence="2">
    <location>
        <position position="90"/>
    </location>
</feature>
<evidence type="ECO:0000256" key="1">
    <source>
        <dbReference type="SAM" id="MobiDB-lite"/>
    </source>
</evidence>
<feature type="compositionally biased region" description="Low complexity" evidence="1">
    <location>
        <begin position="47"/>
        <end position="58"/>
    </location>
</feature>
<keyword evidence="3" id="KW-1185">Reference proteome</keyword>
<reference evidence="2 3" key="1">
    <citation type="submission" date="2017-10" db="EMBL/GenBank/DDBJ databases">
        <title>Bifidobacterium xylocopum sp. nov. and Bifidobacterium aemilianum sp. nov., from the carpenter bee (Xylocopa violacea) digestive tract.</title>
        <authorList>
            <person name="Alberoni D."/>
            <person name="Baffoni L."/>
            <person name="Di Gioia D."/>
            <person name="Gaggia F."/>
            <person name="Biavati B."/>
        </authorList>
    </citation>
    <scope>NUCLEOTIDE SEQUENCE [LARGE SCALE GENOMIC DNA]</scope>
    <source>
        <strain evidence="2 3">XV2</strain>
    </source>
</reference>
<dbReference type="PROSITE" id="PS50012">
    <property type="entry name" value="RCC1_3"/>
    <property type="match status" value="1"/>
</dbReference>
<evidence type="ECO:0000313" key="3">
    <source>
        <dbReference type="Proteomes" id="UP000252345"/>
    </source>
</evidence>
<dbReference type="Gene3D" id="2.130.10.30">
    <property type="entry name" value="Regulator of chromosome condensation 1/beta-lactamase-inhibitor protein II"/>
    <property type="match status" value="1"/>
</dbReference>
<dbReference type="InterPro" id="IPR009091">
    <property type="entry name" value="RCC1/BLIP-II"/>
</dbReference>
<evidence type="ECO:0000313" key="2">
    <source>
        <dbReference type="EMBL" id="RBP98713.1"/>
    </source>
</evidence>
<gene>
    <name evidence="2" type="ORF">CRD59_07645</name>
</gene>
<feature type="region of interest" description="Disordered" evidence="1">
    <location>
        <begin position="1"/>
        <end position="90"/>
    </location>
</feature>
<comment type="caution">
    <text evidence="2">The sequence shown here is derived from an EMBL/GenBank/DDBJ whole genome shotgun (WGS) entry which is preliminary data.</text>
</comment>
<dbReference type="InterPro" id="IPR000408">
    <property type="entry name" value="Reg_chr_condens"/>
</dbReference>
<protein>
    <submittedName>
        <fullName evidence="2">Uncharacterized protein</fullName>
    </submittedName>
</protein>
<organism evidence="2 3">
    <name type="scientific">Bifidobacterium xylocopae</name>
    <dbReference type="NCBI Taxonomy" id="2493119"/>
    <lineage>
        <taxon>Bacteria</taxon>
        <taxon>Bacillati</taxon>
        <taxon>Actinomycetota</taxon>
        <taxon>Actinomycetes</taxon>
        <taxon>Bifidobacteriales</taxon>
        <taxon>Bifidobacteriaceae</taxon>
        <taxon>Bifidobacterium</taxon>
    </lineage>
</organism>
<proteinExistence type="predicted"/>
<dbReference type="SUPFAM" id="SSF50985">
    <property type="entry name" value="RCC1/BLIP-II"/>
    <property type="match status" value="1"/>
</dbReference>
<name>A0A366KC68_9BIFI</name>
<accession>A0A366KC68</accession>
<dbReference type="EMBL" id="PDCH01000065">
    <property type="protein sequence ID" value="RBP98713.1"/>
    <property type="molecule type" value="Genomic_DNA"/>
</dbReference>
<dbReference type="AlphaFoldDB" id="A0A366KC68"/>